<comment type="caution">
    <text evidence="3">The sequence shown here is derived from an EMBL/GenBank/DDBJ whole genome shotgun (WGS) entry which is preliminary data.</text>
</comment>
<dbReference type="Proteomes" id="UP001223420">
    <property type="component" value="Unassembled WGS sequence"/>
</dbReference>
<sequence length="293" mass="29753">MTIAPAWSRRSLLAAAAAVALAPRGAAAAAKAARIAALGGAVTEILYRIGAGPRIVAVDTTSLYPPEALREKPNVGYLRALSAEGLLACGPDLVIAADGAGPPAVLAQLREAGLRVETVAEPPSPEGVLDKIAVIGRLAGLETEADSLAAEVRARFAEVAARRARIERPARAIVVLSLQGGRTVVGGTGSTADGMLALAGITNAAAGVSGFKPMTDEAIVAAAPDAVVMMQNGPEPPRPETIFAPDTALGRTPAGAQRRLIAMDGLYLLGFGPRTPQAAIELMRAVYPGLPGE</sequence>
<dbReference type="RefSeq" id="WP_230366438.1">
    <property type="nucleotide sequence ID" value="NZ_JAJALK010000005.1"/>
</dbReference>
<name>A0AAJ1WW77_9HYPH</name>
<protein>
    <submittedName>
        <fullName evidence="3">Iron complex transport system substrate-binding protein</fullName>
    </submittedName>
</protein>
<feature type="signal peptide" evidence="1">
    <location>
        <begin position="1"/>
        <end position="28"/>
    </location>
</feature>
<dbReference type="InterPro" id="IPR006311">
    <property type="entry name" value="TAT_signal"/>
</dbReference>
<dbReference type="PROSITE" id="PS51318">
    <property type="entry name" value="TAT"/>
    <property type="match status" value="1"/>
</dbReference>
<reference evidence="3" key="1">
    <citation type="submission" date="2023-07" db="EMBL/GenBank/DDBJ databases">
        <title>Genomic Encyclopedia of Type Strains, Phase IV (KMG-IV): sequencing the most valuable type-strain genomes for metagenomic binning, comparative biology and taxonomic classification.</title>
        <authorList>
            <person name="Goeker M."/>
        </authorList>
    </citation>
    <scope>NUCLEOTIDE SEQUENCE</scope>
    <source>
        <strain evidence="3">DSM 19569</strain>
    </source>
</reference>
<feature type="chain" id="PRO_5042465625" evidence="1">
    <location>
        <begin position="29"/>
        <end position="293"/>
    </location>
</feature>
<dbReference type="AlphaFoldDB" id="A0AAJ1WW77"/>
<dbReference type="PANTHER" id="PTHR30535:SF4">
    <property type="entry name" value="HEMIN-BINDING PERIPLASMIC PROTEIN HMUT"/>
    <property type="match status" value="1"/>
</dbReference>
<dbReference type="EMBL" id="JAUSWL010000004">
    <property type="protein sequence ID" value="MDQ0543987.1"/>
    <property type="molecule type" value="Genomic_DNA"/>
</dbReference>
<keyword evidence="1" id="KW-0732">Signal</keyword>
<evidence type="ECO:0000256" key="1">
    <source>
        <dbReference type="SAM" id="SignalP"/>
    </source>
</evidence>
<accession>A0AAJ1WW77</accession>
<gene>
    <name evidence="3" type="ORF">QO001_002916</name>
</gene>
<proteinExistence type="predicted"/>
<dbReference type="PROSITE" id="PS50983">
    <property type="entry name" value="FE_B12_PBP"/>
    <property type="match status" value="1"/>
</dbReference>
<dbReference type="InterPro" id="IPR002491">
    <property type="entry name" value="ABC_transptr_periplasmic_BD"/>
</dbReference>
<feature type="domain" description="Fe/B12 periplasmic-binding" evidence="2">
    <location>
        <begin position="34"/>
        <end position="293"/>
    </location>
</feature>
<evidence type="ECO:0000313" key="3">
    <source>
        <dbReference type="EMBL" id="MDQ0543987.1"/>
    </source>
</evidence>
<dbReference type="InterPro" id="IPR050902">
    <property type="entry name" value="ABC_Transporter_SBP"/>
</dbReference>
<evidence type="ECO:0000259" key="2">
    <source>
        <dbReference type="PROSITE" id="PS50983"/>
    </source>
</evidence>
<evidence type="ECO:0000313" key="4">
    <source>
        <dbReference type="Proteomes" id="UP001223420"/>
    </source>
</evidence>
<organism evidence="3 4">
    <name type="scientific">Methylobacterium brachiatum</name>
    <dbReference type="NCBI Taxonomy" id="269660"/>
    <lineage>
        <taxon>Bacteria</taxon>
        <taxon>Pseudomonadati</taxon>
        <taxon>Pseudomonadota</taxon>
        <taxon>Alphaproteobacteria</taxon>
        <taxon>Hyphomicrobiales</taxon>
        <taxon>Methylobacteriaceae</taxon>
        <taxon>Methylobacterium</taxon>
    </lineage>
</organism>
<dbReference type="SUPFAM" id="SSF53807">
    <property type="entry name" value="Helical backbone' metal receptor"/>
    <property type="match status" value="1"/>
</dbReference>
<dbReference type="Pfam" id="PF01497">
    <property type="entry name" value="Peripla_BP_2"/>
    <property type="match status" value="1"/>
</dbReference>
<dbReference type="Gene3D" id="3.40.50.1980">
    <property type="entry name" value="Nitrogenase molybdenum iron protein domain"/>
    <property type="match status" value="2"/>
</dbReference>
<dbReference type="PANTHER" id="PTHR30535">
    <property type="entry name" value="VITAMIN B12-BINDING PROTEIN"/>
    <property type="match status" value="1"/>
</dbReference>